<reference evidence="2" key="1">
    <citation type="journal article" date="2019" name="Int. J. Syst. Evol. Microbiol.">
        <title>The Global Catalogue of Microorganisms (GCM) 10K type strain sequencing project: providing services to taxonomists for standard genome sequencing and annotation.</title>
        <authorList>
            <consortium name="The Broad Institute Genomics Platform"/>
            <consortium name="The Broad Institute Genome Sequencing Center for Infectious Disease"/>
            <person name="Wu L."/>
            <person name="Ma J."/>
        </authorList>
    </citation>
    <scope>NUCLEOTIDE SEQUENCE [LARGE SCALE GENOMIC DNA]</scope>
    <source>
        <strain evidence="2">CGMCC 4.7241</strain>
    </source>
</reference>
<protein>
    <submittedName>
        <fullName evidence="1">Multiprotein-bridging factor 1 family protein</fullName>
    </submittedName>
</protein>
<comment type="caution">
    <text evidence="1">The sequence shown here is derived from an EMBL/GenBank/DDBJ whole genome shotgun (WGS) entry which is preliminary data.</text>
</comment>
<dbReference type="RefSeq" id="WP_205118355.1">
    <property type="nucleotide sequence ID" value="NZ_JAFBCM010000001.1"/>
</dbReference>
<organism evidence="1 2">
    <name type="scientific">Tenggerimyces flavus</name>
    <dbReference type="NCBI Taxonomy" id="1708749"/>
    <lineage>
        <taxon>Bacteria</taxon>
        <taxon>Bacillati</taxon>
        <taxon>Actinomycetota</taxon>
        <taxon>Actinomycetes</taxon>
        <taxon>Propionibacteriales</taxon>
        <taxon>Nocardioidaceae</taxon>
        <taxon>Tenggerimyces</taxon>
    </lineage>
</organism>
<evidence type="ECO:0000313" key="1">
    <source>
        <dbReference type="EMBL" id="MFC3766727.1"/>
    </source>
</evidence>
<evidence type="ECO:0000313" key="2">
    <source>
        <dbReference type="Proteomes" id="UP001595699"/>
    </source>
</evidence>
<dbReference type="Proteomes" id="UP001595699">
    <property type="component" value="Unassembled WGS sequence"/>
</dbReference>
<dbReference type="EMBL" id="JBHRZH010000056">
    <property type="protein sequence ID" value="MFC3766727.1"/>
    <property type="molecule type" value="Genomic_DNA"/>
</dbReference>
<proteinExistence type="predicted"/>
<gene>
    <name evidence="1" type="ORF">ACFOUW_38275</name>
</gene>
<name>A0ABV7YNV8_9ACTN</name>
<sequence length="222" mass="25051">MNDSLRRALFAAQMTEEDVAVNLEVDPKTVRRWLGGRVPYARHRQALAKLLAVDEPLLWPRLHNAGQLDPELVAVYPHGLEAPAWFTFFDAAIHEVDILHKPEPRTNQPNLVSTLERFPTNVRARVIVADPALGQYRWRRGHQLRWAGTDFAHGIYRVDSELLVLQHAYGISESTEPVLHLIDMAQPDGLFATYMVSFEAAWRIATTDPVARDTATGKTSAE</sequence>
<accession>A0ABV7YNV8</accession>
<keyword evidence="2" id="KW-1185">Reference proteome</keyword>